<keyword evidence="1" id="KW-0732">Signal</keyword>
<protein>
    <submittedName>
        <fullName evidence="2">Uncharacterized protein</fullName>
    </submittedName>
</protein>
<feature type="signal peptide" evidence="1">
    <location>
        <begin position="1"/>
        <end position="19"/>
    </location>
</feature>
<organism evidence="2 3">
    <name type="scientific">Lasiosphaeria hispida</name>
    <dbReference type="NCBI Taxonomy" id="260671"/>
    <lineage>
        <taxon>Eukaryota</taxon>
        <taxon>Fungi</taxon>
        <taxon>Dikarya</taxon>
        <taxon>Ascomycota</taxon>
        <taxon>Pezizomycotina</taxon>
        <taxon>Sordariomycetes</taxon>
        <taxon>Sordariomycetidae</taxon>
        <taxon>Sordariales</taxon>
        <taxon>Lasiosphaeriaceae</taxon>
        <taxon>Lasiosphaeria</taxon>
    </lineage>
</organism>
<sequence length="95" mass="10829">MQLQNLACIVALLAIGASALPTPAPGVDMPDKRAEVAPPPTEELWKFTNWDFSWDKKHRRRAEVAPPAGEELWKFAPWNFSWDKLRRRATATTEE</sequence>
<keyword evidence="3" id="KW-1185">Reference proteome</keyword>
<proteinExistence type="predicted"/>
<evidence type="ECO:0000313" key="2">
    <source>
        <dbReference type="EMBL" id="KAK3358103.1"/>
    </source>
</evidence>
<dbReference type="EMBL" id="JAUIQD010000003">
    <property type="protein sequence ID" value="KAK3358103.1"/>
    <property type="molecule type" value="Genomic_DNA"/>
</dbReference>
<evidence type="ECO:0000313" key="3">
    <source>
        <dbReference type="Proteomes" id="UP001275084"/>
    </source>
</evidence>
<name>A0AAJ0HNY4_9PEZI</name>
<gene>
    <name evidence="2" type="ORF">B0T25DRAFT_540961</name>
</gene>
<reference evidence="2" key="2">
    <citation type="submission" date="2023-06" db="EMBL/GenBank/DDBJ databases">
        <authorList>
            <consortium name="Lawrence Berkeley National Laboratory"/>
            <person name="Haridas S."/>
            <person name="Hensen N."/>
            <person name="Bonometti L."/>
            <person name="Westerberg I."/>
            <person name="Brannstrom I.O."/>
            <person name="Guillou S."/>
            <person name="Cros-Aarteil S."/>
            <person name="Calhoun S."/>
            <person name="Kuo A."/>
            <person name="Mondo S."/>
            <person name="Pangilinan J."/>
            <person name="Riley R."/>
            <person name="Labutti K."/>
            <person name="Andreopoulos B."/>
            <person name="Lipzen A."/>
            <person name="Chen C."/>
            <person name="Yanf M."/>
            <person name="Daum C."/>
            <person name="Ng V."/>
            <person name="Clum A."/>
            <person name="Steindorff A."/>
            <person name="Ohm R."/>
            <person name="Martin F."/>
            <person name="Silar P."/>
            <person name="Natvig D."/>
            <person name="Lalanne C."/>
            <person name="Gautier V."/>
            <person name="Ament-Velasquez S.L."/>
            <person name="Kruys A."/>
            <person name="Hutchinson M.I."/>
            <person name="Powell A.J."/>
            <person name="Barry K."/>
            <person name="Miller A.N."/>
            <person name="Grigoriev I.V."/>
            <person name="Debuchy R."/>
            <person name="Gladieux P."/>
            <person name="Thoren M.H."/>
            <person name="Johannesson H."/>
        </authorList>
    </citation>
    <scope>NUCLEOTIDE SEQUENCE</scope>
    <source>
        <strain evidence="2">CBS 955.72</strain>
    </source>
</reference>
<comment type="caution">
    <text evidence="2">The sequence shown here is derived from an EMBL/GenBank/DDBJ whole genome shotgun (WGS) entry which is preliminary data.</text>
</comment>
<reference evidence="2" key="1">
    <citation type="journal article" date="2023" name="Mol. Phylogenet. Evol.">
        <title>Genome-scale phylogeny and comparative genomics of the fungal order Sordariales.</title>
        <authorList>
            <person name="Hensen N."/>
            <person name="Bonometti L."/>
            <person name="Westerberg I."/>
            <person name="Brannstrom I.O."/>
            <person name="Guillou S."/>
            <person name="Cros-Aarteil S."/>
            <person name="Calhoun S."/>
            <person name="Haridas S."/>
            <person name="Kuo A."/>
            <person name="Mondo S."/>
            <person name="Pangilinan J."/>
            <person name="Riley R."/>
            <person name="LaButti K."/>
            <person name="Andreopoulos B."/>
            <person name="Lipzen A."/>
            <person name="Chen C."/>
            <person name="Yan M."/>
            <person name="Daum C."/>
            <person name="Ng V."/>
            <person name="Clum A."/>
            <person name="Steindorff A."/>
            <person name="Ohm R.A."/>
            <person name="Martin F."/>
            <person name="Silar P."/>
            <person name="Natvig D.O."/>
            <person name="Lalanne C."/>
            <person name="Gautier V."/>
            <person name="Ament-Velasquez S.L."/>
            <person name="Kruys A."/>
            <person name="Hutchinson M.I."/>
            <person name="Powell A.J."/>
            <person name="Barry K."/>
            <person name="Miller A.N."/>
            <person name="Grigoriev I.V."/>
            <person name="Debuchy R."/>
            <person name="Gladieux P."/>
            <person name="Hiltunen Thoren M."/>
            <person name="Johannesson H."/>
        </authorList>
    </citation>
    <scope>NUCLEOTIDE SEQUENCE</scope>
    <source>
        <strain evidence="2">CBS 955.72</strain>
    </source>
</reference>
<dbReference type="Proteomes" id="UP001275084">
    <property type="component" value="Unassembled WGS sequence"/>
</dbReference>
<dbReference type="AlphaFoldDB" id="A0AAJ0HNY4"/>
<accession>A0AAJ0HNY4</accession>
<evidence type="ECO:0000256" key="1">
    <source>
        <dbReference type="SAM" id="SignalP"/>
    </source>
</evidence>
<feature type="chain" id="PRO_5042496398" evidence="1">
    <location>
        <begin position="20"/>
        <end position="95"/>
    </location>
</feature>